<dbReference type="CDD" id="cd10280">
    <property type="entry name" value="PQQ_mGDH"/>
    <property type="match status" value="1"/>
</dbReference>
<evidence type="ECO:0000256" key="3">
    <source>
        <dbReference type="ARBA" id="ARBA00023002"/>
    </source>
</evidence>
<name>A0A0R3KSQ2_9BRAD</name>
<dbReference type="EMBL" id="LLXZ01000183">
    <property type="protein sequence ID" value="KRQ98503.1"/>
    <property type="molecule type" value="Genomic_DNA"/>
</dbReference>
<dbReference type="OrthoDB" id="9794322at2"/>
<dbReference type="GO" id="GO:0016020">
    <property type="term" value="C:membrane"/>
    <property type="evidence" value="ECO:0007669"/>
    <property type="project" value="InterPro"/>
</dbReference>
<accession>A0A0R3KSQ2</accession>
<dbReference type="InterPro" id="IPR002372">
    <property type="entry name" value="PQQ_rpt_dom"/>
</dbReference>
<evidence type="ECO:0000259" key="4">
    <source>
        <dbReference type="Pfam" id="PF01011"/>
    </source>
</evidence>
<dbReference type="InterPro" id="IPR018391">
    <property type="entry name" value="PQQ_b-propeller_rpt"/>
</dbReference>
<comment type="caution">
    <text evidence="5">The sequence shown here is derived from an EMBL/GenBank/DDBJ whole genome shotgun (WGS) entry which is preliminary data.</text>
</comment>
<reference evidence="5 6" key="1">
    <citation type="submission" date="2014-03" db="EMBL/GenBank/DDBJ databases">
        <title>Bradyrhizobium valentinum sp. nov., isolated from effective nodules of Lupinus mariae-josephae, a lupine endemic of basic-lime soils in Eastern Spain.</title>
        <authorList>
            <person name="Duran D."/>
            <person name="Rey L."/>
            <person name="Navarro A."/>
            <person name="Busquets A."/>
            <person name="Imperial J."/>
            <person name="Ruiz-Argueso T."/>
        </authorList>
    </citation>
    <scope>NUCLEOTIDE SEQUENCE [LARGE SCALE GENOMIC DNA]</scope>
    <source>
        <strain evidence="5 6">PAC68</strain>
    </source>
</reference>
<dbReference type="InterPro" id="IPR011047">
    <property type="entry name" value="Quinoprotein_ADH-like_sf"/>
</dbReference>
<keyword evidence="3" id="KW-0560">Oxidoreductase</keyword>
<dbReference type="GO" id="GO:0008876">
    <property type="term" value="F:quinoprotein glucose dehydrogenase activity"/>
    <property type="evidence" value="ECO:0007669"/>
    <property type="project" value="TreeGrafter"/>
</dbReference>
<proteinExistence type="inferred from homology"/>
<dbReference type="AlphaFoldDB" id="A0A0R3KSQ2"/>
<dbReference type="Proteomes" id="UP000050863">
    <property type="component" value="Unassembled WGS sequence"/>
</dbReference>
<sequence length="671" mass="72665">MREATLRKAGSQRLITVVGLALILFATPATLRAQSIPGALPESAKALSQGEWPAYAGTSAAARYSPLRQIDRTNAKNLHIAWRWKSPDIAIRDANPSVGPSFANESTPLMVGGVLYTSTSLSQVAAIDAATGATKWVFDPKIYENGLGIPPNLGWINRGVAYWRNADDERILILTAFAQMIELDAKTGKPEPGFGAGGRVDLTQSLRRPVDPGYYTMSSPPIIVRDVIVVGSSVFDWWGTRPSPPGDVRGFDVVTGRLLWTFHTVAQEGEPGVETWLKDSWKETGNANVWAPMSADEELGYVYLPVSTPTNDYYGGHRPGDGLYGDSLVCLDAATGNKIWHYQLVHHGLWDYDPPAAPNLIDVTVDGKRIKAVAQVTKQAFTYVFDRVTGKPVWPIEERPAPASTVPGEHASPTQPFPTRPAPFDLQGVGDADLIDLTPEIHKEAIEIVASFDRGGLYAPPSQRGTIQMPGKAGGANWAGAAVDPETGTLYVSTQRLPSLSTVYKPEPWESSYDLVGGGQFLQGPRGLPLFKPPFGSIVAIDMNTGEHRWRVPVGRSVAIPAIQKLGITERLGLPSRSWVLVTGTVMIVVQMGFYDAPHFVPGLNMPTMELHNRDPHLWVYDKTSGEMLSEMELPSNATGAPMTYMAGGKQFIVFPVGGGPLVEELIAVSL</sequence>
<dbReference type="STRING" id="280332.CQ12_18920"/>
<evidence type="ECO:0000313" key="6">
    <source>
        <dbReference type="Proteomes" id="UP000050863"/>
    </source>
</evidence>
<dbReference type="GO" id="GO:0048038">
    <property type="term" value="F:quinone binding"/>
    <property type="evidence" value="ECO:0007669"/>
    <property type="project" value="InterPro"/>
</dbReference>
<gene>
    <name evidence="5" type="ORF">CQ12_18920</name>
</gene>
<evidence type="ECO:0000313" key="5">
    <source>
        <dbReference type="EMBL" id="KRQ98503.1"/>
    </source>
</evidence>
<dbReference type="Pfam" id="PF01011">
    <property type="entry name" value="PQQ"/>
    <property type="match status" value="1"/>
</dbReference>
<feature type="domain" description="Pyrrolo-quinoline quinone repeat" evidence="4">
    <location>
        <begin position="52"/>
        <end position="653"/>
    </location>
</feature>
<comment type="cofactor">
    <cofactor evidence="1">
        <name>pyrroloquinoline quinone</name>
        <dbReference type="ChEBI" id="CHEBI:58442"/>
    </cofactor>
</comment>
<keyword evidence="6" id="KW-1185">Reference proteome</keyword>
<protein>
    <recommendedName>
        <fullName evidence="4">Pyrrolo-quinoline quinone repeat domain-containing protein</fullName>
    </recommendedName>
</protein>
<dbReference type="PANTHER" id="PTHR32303">
    <property type="entry name" value="QUINOPROTEIN ALCOHOL DEHYDROGENASE (CYTOCHROME C)"/>
    <property type="match status" value="1"/>
</dbReference>
<evidence type="ECO:0000256" key="2">
    <source>
        <dbReference type="ARBA" id="ARBA00008156"/>
    </source>
</evidence>
<dbReference type="Gene3D" id="2.140.10.10">
    <property type="entry name" value="Quinoprotein alcohol dehydrogenase-like superfamily"/>
    <property type="match status" value="3"/>
</dbReference>
<comment type="similarity">
    <text evidence="2">Belongs to the bacterial PQQ dehydrogenase family.</text>
</comment>
<dbReference type="InterPro" id="IPR017511">
    <property type="entry name" value="PQQ_mDH"/>
</dbReference>
<organism evidence="5 6">
    <name type="scientific">Bradyrhizobium jicamae</name>
    <dbReference type="NCBI Taxonomy" id="280332"/>
    <lineage>
        <taxon>Bacteria</taxon>
        <taxon>Pseudomonadati</taxon>
        <taxon>Pseudomonadota</taxon>
        <taxon>Alphaproteobacteria</taxon>
        <taxon>Hyphomicrobiales</taxon>
        <taxon>Nitrobacteraceae</taxon>
        <taxon>Bradyrhizobium</taxon>
    </lineage>
</organism>
<dbReference type="SMART" id="SM00564">
    <property type="entry name" value="PQQ"/>
    <property type="match status" value="4"/>
</dbReference>
<dbReference type="SUPFAM" id="SSF50998">
    <property type="entry name" value="Quinoprotein alcohol dehydrogenase-like"/>
    <property type="match status" value="1"/>
</dbReference>
<evidence type="ECO:0000256" key="1">
    <source>
        <dbReference type="ARBA" id="ARBA00001931"/>
    </source>
</evidence>
<dbReference type="PANTHER" id="PTHR32303:SF4">
    <property type="entry name" value="QUINOPROTEIN GLUCOSE DEHYDROGENASE"/>
    <property type="match status" value="1"/>
</dbReference>